<evidence type="ECO:0000256" key="10">
    <source>
        <dbReference type="ARBA" id="ARBA00023242"/>
    </source>
</evidence>
<dbReference type="InterPro" id="IPR001357">
    <property type="entry name" value="BRCT_dom"/>
</dbReference>
<dbReference type="CDD" id="cd17734">
    <property type="entry name" value="BRCT_Bard1_rpt1"/>
    <property type="match status" value="1"/>
</dbReference>
<feature type="compositionally biased region" description="Basic and acidic residues" evidence="14">
    <location>
        <begin position="196"/>
        <end position="206"/>
    </location>
</feature>
<evidence type="ECO:0000256" key="1">
    <source>
        <dbReference type="ARBA" id="ARBA00004123"/>
    </source>
</evidence>
<dbReference type="SMART" id="SM00184">
    <property type="entry name" value="RING"/>
    <property type="match status" value="1"/>
</dbReference>
<dbReference type="GO" id="GO:0005634">
    <property type="term" value="C:nucleus"/>
    <property type="evidence" value="ECO:0007669"/>
    <property type="project" value="UniProtKB-SubCell"/>
</dbReference>
<dbReference type="InterPro" id="IPR001841">
    <property type="entry name" value="Znf_RING"/>
</dbReference>
<keyword evidence="5" id="KW-0677">Repeat</keyword>
<evidence type="ECO:0000256" key="7">
    <source>
        <dbReference type="ARBA" id="ARBA00022771"/>
    </source>
</evidence>
<dbReference type="Pfam" id="PF00533">
    <property type="entry name" value="BRCT"/>
    <property type="match status" value="1"/>
</dbReference>
<accession>A0AAN8TEY0</accession>
<evidence type="ECO:0000313" key="19">
    <source>
        <dbReference type="Proteomes" id="UP001371456"/>
    </source>
</evidence>
<feature type="domain" description="RING-type" evidence="15">
    <location>
        <begin position="28"/>
        <end position="66"/>
    </location>
</feature>
<dbReference type="InterPro" id="IPR017907">
    <property type="entry name" value="Znf_RING_CS"/>
</dbReference>
<dbReference type="SUPFAM" id="SSF57850">
    <property type="entry name" value="RING/U-box"/>
    <property type="match status" value="1"/>
</dbReference>
<dbReference type="EMBL" id="JBANQN010000006">
    <property type="protein sequence ID" value="KAK6785910.1"/>
    <property type="molecule type" value="Genomic_DNA"/>
</dbReference>
<evidence type="ECO:0000256" key="3">
    <source>
        <dbReference type="ARBA" id="ARBA00022454"/>
    </source>
</evidence>
<dbReference type="SMART" id="SM00292">
    <property type="entry name" value="BRCT"/>
    <property type="match status" value="2"/>
</dbReference>
<feature type="domain" description="PHD-type" evidence="17">
    <location>
        <begin position="326"/>
        <end position="446"/>
    </location>
</feature>
<evidence type="ECO:0000259" key="17">
    <source>
        <dbReference type="PROSITE" id="PS51805"/>
    </source>
</evidence>
<dbReference type="FunFam" id="3.40.50.10190:FF:000006">
    <property type="entry name" value="Breast cancer type 1 susceptibility protein homolog"/>
    <property type="match status" value="1"/>
</dbReference>
<dbReference type="InterPro" id="IPR036420">
    <property type="entry name" value="BRCT_dom_sf"/>
</dbReference>
<name>A0AAN8TEY0_SOLBU</name>
<dbReference type="GO" id="GO:0005694">
    <property type="term" value="C:chromosome"/>
    <property type="evidence" value="ECO:0007669"/>
    <property type="project" value="UniProtKB-SubCell"/>
</dbReference>
<dbReference type="PROSITE" id="PS50172">
    <property type="entry name" value="BRCT"/>
    <property type="match status" value="2"/>
</dbReference>
<sequence>MAAEAQSIARFLNPLAFHIQKLGLELKCPLCLNLLTKPMLLPCDHIFCNFCVPSLTQVQCECPLCKHKYVDQEIRAVPHMESMISIFRSLDATCNAKVFQFQSLDAGRSLEQSPVSVNADKSRKEQSVKATIRSNDPSKEMHRHNGHVMPWNVVNHLSVLPSSDRKEDLKNDGYNAEEIDLNQLQQQSPDSAHSSDSNKDIVKETSELRVVKSHTAKRLVEGSSDVVPFLQKEDSSDVVEGLMHHTVVHDNVFHERDGKRQKKLSYGLPEMALQSHDHNQQRGSCSRIIANSDCNLTCKLSETCKWSESSFVAHPQEGSDQHLLEGSACAFCLKSKITEGTGPMLHYANGREVVGDATSLSKAIPVHMKCIDWAPQVYYDGEIIKNLEAELARASKLKCSGCGLKGAALGCLVKSCWRSYHMPCAFEMQDCRWDCDNFVMLCPSHKSVKFPSEKSKSRKRANIEACPEPAPIKSEQLNFWATSSDGPKEWVLCGSALSSEEKYMLVEFASMCGATVCKSWNPSVSHVIAATDEKGACTRTLKVLMAILGGKWILTIDWIKACILENYPVNEEAYEVSLDNHGCFGGPKVGRLRASSSAPKLFDGLKFYLSGDYVPAYRIDLLDLVENAGGSIIHTKEQLISQTDATQTTGSACLVVYNSDPPRGCAFGEERNILLQRQAKAEELARPLGCQVIQHTWILESIATCKFVPFC</sequence>
<evidence type="ECO:0000256" key="2">
    <source>
        <dbReference type="ARBA" id="ARBA00004286"/>
    </source>
</evidence>
<keyword evidence="4" id="KW-0479">Metal-binding</keyword>
<feature type="region of interest" description="Disordered" evidence="14">
    <location>
        <begin position="112"/>
        <end position="144"/>
    </location>
</feature>
<dbReference type="PROSITE" id="PS50089">
    <property type="entry name" value="ZF_RING_2"/>
    <property type="match status" value="1"/>
</dbReference>
<feature type="region of interest" description="Disordered" evidence="14">
    <location>
        <begin position="181"/>
        <end position="206"/>
    </location>
</feature>
<dbReference type="Proteomes" id="UP001371456">
    <property type="component" value="Unassembled WGS sequence"/>
</dbReference>
<protein>
    <recommendedName>
        <fullName evidence="12">RING-type E3 ubiquitin transferase BRCA1</fullName>
    </recommendedName>
</protein>
<proteinExistence type="predicted"/>
<dbReference type="Pfam" id="PF13771">
    <property type="entry name" value="zf-HC5HC2H"/>
    <property type="match status" value="1"/>
</dbReference>
<dbReference type="PROSITE" id="PS00518">
    <property type="entry name" value="ZF_RING_1"/>
    <property type="match status" value="1"/>
</dbReference>
<evidence type="ECO:0000256" key="8">
    <source>
        <dbReference type="ARBA" id="ARBA00022833"/>
    </source>
</evidence>
<evidence type="ECO:0000256" key="12">
    <source>
        <dbReference type="ARBA" id="ARBA00031556"/>
    </source>
</evidence>
<dbReference type="PANTHER" id="PTHR13763">
    <property type="entry name" value="BREAST CANCER TYPE 1 SUSCEPTIBILITY PROTEIN BRCA1"/>
    <property type="match status" value="1"/>
</dbReference>
<keyword evidence="8" id="KW-0862">Zinc</keyword>
<evidence type="ECO:0000259" key="15">
    <source>
        <dbReference type="PROSITE" id="PS50089"/>
    </source>
</evidence>
<feature type="domain" description="BRCT" evidence="16">
    <location>
        <begin position="491"/>
        <end position="576"/>
    </location>
</feature>
<evidence type="ECO:0000256" key="11">
    <source>
        <dbReference type="ARBA" id="ARBA00023306"/>
    </source>
</evidence>
<dbReference type="InterPro" id="IPR031099">
    <property type="entry name" value="BRCA1-associated"/>
</dbReference>
<dbReference type="Pfam" id="PF00097">
    <property type="entry name" value="zf-C3HC4"/>
    <property type="match status" value="1"/>
</dbReference>
<comment type="subcellular location">
    <subcellularLocation>
        <location evidence="2">Chromosome</location>
    </subcellularLocation>
    <subcellularLocation>
        <location evidence="1">Nucleus</location>
    </subcellularLocation>
</comment>
<reference evidence="18 19" key="1">
    <citation type="submission" date="2024-02" db="EMBL/GenBank/DDBJ databases">
        <title>de novo genome assembly of Solanum bulbocastanum strain 11H21.</title>
        <authorList>
            <person name="Hosaka A.J."/>
        </authorList>
    </citation>
    <scope>NUCLEOTIDE SEQUENCE [LARGE SCALE GENOMIC DNA]</scope>
    <source>
        <tissue evidence="18">Young leaves</tissue>
    </source>
</reference>
<keyword evidence="7 13" id="KW-0863">Zinc-finger</keyword>
<organism evidence="18 19">
    <name type="scientific">Solanum bulbocastanum</name>
    <name type="common">Wild potato</name>
    <dbReference type="NCBI Taxonomy" id="147425"/>
    <lineage>
        <taxon>Eukaryota</taxon>
        <taxon>Viridiplantae</taxon>
        <taxon>Streptophyta</taxon>
        <taxon>Embryophyta</taxon>
        <taxon>Tracheophyta</taxon>
        <taxon>Spermatophyta</taxon>
        <taxon>Magnoliopsida</taxon>
        <taxon>eudicotyledons</taxon>
        <taxon>Gunneridae</taxon>
        <taxon>Pentapetalae</taxon>
        <taxon>asterids</taxon>
        <taxon>lamiids</taxon>
        <taxon>Solanales</taxon>
        <taxon>Solanaceae</taxon>
        <taxon>Solanoideae</taxon>
        <taxon>Solaneae</taxon>
        <taxon>Solanum</taxon>
    </lineage>
</organism>
<dbReference type="PROSITE" id="PS51805">
    <property type="entry name" value="EPHD"/>
    <property type="match status" value="1"/>
</dbReference>
<evidence type="ECO:0000256" key="9">
    <source>
        <dbReference type="ARBA" id="ARBA00023204"/>
    </source>
</evidence>
<gene>
    <name evidence="18" type="ORF">RDI58_014435</name>
</gene>
<dbReference type="PANTHER" id="PTHR13763:SF7">
    <property type="entry name" value="BRCA1-ASSOCIATED RING DOMAIN PROTEIN 1"/>
    <property type="match status" value="1"/>
</dbReference>
<dbReference type="InterPro" id="IPR034732">
    <property type="entry name" value="EPHD"/>
</dbReference>
<keyword evidence="6" id="KW-0227">DNA damage</keyword>
<evidence type="ECO:0000313" key="18">
    <source>
        <dbReference type="EMBL" id="KAK6785910.1"/>
    </source>
</evidence>
<keyword evidence="9" id="KW-0234">DNA repair</keyword>
<dbReference type="Gene3D" id="3.30.40.10">
    <property type="entry name" value="Zinc/RING finger domain, C3HC4 (zinc finger)"/>
    <property type="match status" value="2"/>
</dbReference>
<evidence type="ECO:0000256" key="14">
    <source>
        <dbReference type="SAM" id="MobiDB-lite"/>
    </source>
</evidence>
<evidence type="ECO:0000256" key="5">
    <source>
        <dbReference type="ARBA" id="ARBA00022737"/>
    </source>
</evidence>
<dbReference type="GO" id="GO:0004842">
    <property type="term" value="F:ubiquitin-protein transferase activity"/>
    <property type="evidence" value="ECO:0007669"/>
    <property type="project" value="TreeGrafter"/>
</dbReference>
<feature type="domain" description="BRCT" evidence="16">
    <location>
        <begin position="597"/>
        <end position="711"/>
    </location>
</feature>
<dbReference type="GO" id="GO:0008270">
    <property type="term" value="F:zinc ion binding"/>
    <property type="evidence" value="ECO:0007669"/>
    <property type="project" value="UniProtKB-KW"/>
</dbReference>
<evidence type="ECO:0000259" key="16">
    <source>
        <dbReference type="PROSITE" id="PS50172"/>
    </source>
</evidence>
<evidence type="ECO:0000256" key="4">
    <source>
        <dbReference type="ARBA" id="ARBA00022723"/>
    </source>
</evidence>
<keyword evidence="19" id="KW-1185">Reference proteome</keyword>
<keyword evidence="10" id="KW-0539">Nucleus</keyword>
<feature type="compositionally biased region" description="Polar residues" evidence="14">
    <location>
        <begin position="182"/>
        <end position="195"/>
    </location>
</feature>
<dbReference type="InterPro" id="IPR013083">
    <property type="entry name" value="Znf_RING/FYVE/PHD"/>
</dbReference>
<evidence type="ECO:0000256" key="6">
    <source>
        <dbReference type="ARBA" id="ARBA00022763"/>
    </source>
</evidence>
<evidence type="ECO:0000256" key="13">
    <source>
        <dbReference type="PROSITE-ProRule" id="PRU00175"/>
    </source>
</evidence>
<dbReference type="AlphaFoldDB" id="A0AAN8TEY0"/>
<keyword evidence="3" id="KW-0158">Chromosome</keyword>
<keyword evidence="11" id="KW-0131">Cell cycle</keyword>
<dbReference type="SUPFAM" id="SSF52113">
    <property type="entry name" value="BRCT domain"/>
    <property type="match status" value="2"/>
</dbReference>
<dbReference type="GO" id="GO:0000724">
    <property type="term" value="P:double-strand break repair via homologous recombination"/>
    <property type="evidence" value="ECO:0007669"/>
    <property type="project" value="TreeGrafter"/>
</dbReference>
<dbReference type="GO" id="GO:0045944">
    <property type="term" value="P:positive regulation of transcription by RNA polymerase II"/>
    <property type="evidence" value="ECO:0007669"/>
    <property type="project" value="TreeGrafter"/>
</dbReference>
<dbReference type="Gene3D" id="3.40.50.10190">
    <property type="entry name" value="BRCT domain"/>
    <property type="match status" value="2"/>
</dbReference>
<dbReference type="InterPro" id="IPR018957">
    <property type="entry name" value="Znf_C3HC4_RING-type"/>
</dbReference>
<comment type="caution">
    <text evidence="18">The sequence shown here is derived from an EMBL/GenBank/DDBJ whole genome shotgun (WGS) entry which is preliminary data.</text>
</comment>